<keyword evidence="5" id="KW-0472">Membrane</keyword>
<evidence type="ECO:0000259" key="6">
    <source>
        <dbReference type="Pfam" id="PF12734"/>
    </source>
</evidence>
<dbReference type="Proteomes" id="UP000516314">
    <property type="component" value="Chromosome 2"/>
</dbReference>
<proteinExistence type="inferred from homology"/>
<feature type="domain" description="Cysteine-rich transmembrane" evidence="6">
    <location>
        <begin position="36"/>
        <end position="79"/>
    </location>
</feature>
<evidence type="ECO:0000313" key="7">
    <source>
        <dbReference type="EMBL" id="CAD5320120.1"/>
    </source>
</evidence>
<dbReference type="EMBL" id="LR881467">
    <property type="protein sequence ID" value="CAD5320120.1"/>
    <property type="molecule type" value="Genomic_DNA"/>
</dbReference>
<dbReference type="AlphaFoldDB" id="A0A7G2ECP4"/>
<organism evidence="7 8">
    <name type="scientific">Arabidopsis thaliana</name>
    <name type="common">Mouse-ear cress</name>
    <dbReference type="NCBI Taxonomy" id="3702"/>
    <lineage>
        <taxon>Eukaryota</taxon>
        <taxon>Viridiplantae</taxon>
        <taxon>Streptophyta</taxon>
        <taxon>Embryophyta</taxon>
        <taxon>Tracheophyta</taxon>
        <taxon>Spermatophyta</taxon>
        <taxon>Magnoliopsida</taxon>
        <taxon>eudicotyledons</taxon>
        <taxon>Gunneridae</taxon>
        <taxon>Pentapetalae</taxon>
        <taxon>rosids</taxon>
        <taxon>malvids</taxon>
        <taxon>Brassicales</taxon>
        <taxon>Brassicaceae</taxon>
        <taxon>Camelineae</taxon>
        <taxon>Arabidopsis</taxon>
    </lineage>
</organism>
<evidence type="ECO:0000256" key="4">
    <source>
        <dbReference type="ARBA" id="ARBA00022989"/>
    </source>
</evidence>
<name>A0A7G2ECP4_ARATH</name>
<evidence type="ECO:0000256" key="1">
    <source>
        <dbReference type="ARBA" id="ARBA00004167"/>
    </source>
</evidence>
<keyword evidence="3" id="KW-0812">Transmembrane</keyword>
<comment type="subcellular location">
    <subcellularLocation>
        <location evidence="1">Membrane</location>
        <topology evidence="1">Single-pass membrane protein</topology>
    </subcellularLocation>
</comment>
<reference evidence="7 8" key="1">
    <citation type="submission" date="2020-09" db="EMBL/GenBank/DDBJ databases">
        <authorList>
            <person name="Ashkenazy H."/>
        </authorList>
    </citation>
    <scope>NUCLEOTIDE SEQUENCE [LARGE SCALE GENOMIC DNA]</scope>
    <source>
        <strain evidence="8">cv. Cdm-0</strain>
    </source>
</reference>
<dbReference type="InterPro" id="IPR044850">
    <property type="entry name" value="WIH1-like"/>
</dbReference>
<keyword evidence="4" id="KW-1133">Transmembrane helix</keyword>
<evidence type="ECO:0000256" key="2">
    <source>
        <dbReference type="ARBA" id="ARBA00009444"/>
    </source>
</evidence>
<dbReference type="PANTHER" id="PTHR31568:SF138">
    <property type="entry name" value="PROTEIN CYSTEINE-RICH TRANSMEMBRANE MODULE 4-RELATED"/>
    <property type="match status" value="1"/>
</dbReference>
<accession>A0A7G2ECP4</accession>
<evidence type="ECO:0000313" key="8">
    <source>
        <dbReference type="Proteomes" id="UP000516314"/>
    </source>
</evidence>
<dbReference type="Pfam" id="PF12734">
    <property type="entry name" value="CYSTM"/>
    <property type="match status" value="1"/>
</dbReference>
<dbReference type="PANTHER" id="PTHR31568">
    <property type="entry name" value="RCG49325, ISOFORM CRA_A"/>
    <property type="match status" value="1"/>
</dbReference>
<dbReference type="GO" id="GO:0005886">
    <property type="term" value="C:plasma membrane"/>
    <property type="evidence" value="ECO:0007669"/>
    <property type="project" value="InterPro"/>
</dbReference>
<evidence type="ECO:0000256" key="3">
    <source>
        <dbReference type="ARBA" id="ARBA00022692"/>
    </source>
</evidence>
<protein>
    <submittedName>
        <fullName evidence="7">(thale cress) hypothetical protein</fullName>
    </submittedName>
</protein>
<sequence length="81" mass="8372">MTVICAHAVLLKPTFFGAYPTPPVSTGPYVAPPPLGYPTNDTTHATVAPVETKSKGEAADGFLKGCLATMLACCVLDACIF</sequence>
<evidence type="ECO:0000256" key="5">
    <source>
        <dbReference type="ARBA" id="ARBA00023136"/>
    </source>
</evidence>
<gene>
    <name evidence="7" type="ORF">AT9943_LOCUS8264</name>
</gene>
<comment type="similarity">
    <text evidence="2">Belongs to the CYSTM1 family.</text>
</comment>
<dbReference type="InterPro" id="IPR028144">
    <property type="entry name" value="CYSTM_dom"/>
</dbReference>